<dbReference type="AlphaFoldDB" id="A0AAN9Y235"/>
<dbReference type="Proteomes" id="UP001367676">
    <property type="component" value="Unassembled WGS sequence"/>
</dbReference>
<proteinExistence type="predicted"/>
<evidence type="ECO:0000313" key="2">
    <source>
        <dbReference type="EMBL" id="KAK7582715.1"/>
    </source>
</evidence>
<evidence type="ECO:0000256" key="1">
    <source>
        <dbReference type="SAM" id="MobiDB-lite"/>
    </source>
</evidence>
<accession>A0AAN9Y235</accession>
<name>A0AAN9Y235_9HEMI</name>
<evidence type="ECO:0000313" key="3">
    <source>
        <dbReference type="Proteomes" id="UP001367676"/>
    </source>
</evidence>
<keyword evidence="3" id="KW-1185">Reference proteome</keyword>
<organism evidence="2 3">
    <name type="scientific">Parthenolecanium corni</name>
    <dbReference type="NCBI Taxonomy" id="536013"/>
    <lineage>
        <taxon>Eukaryota</taxon>
        <taxon>Metazoa</taxon>
        <taxon>Ecdysozoa</taxon>
        <taxon>Arthropoda</taxon>
        <taxon>Hexapoda</taxon>
        <taxon>Insecta</taxon>
        <taxon>Pterygota</taxon>
        <taxon>Neoptera</taxon>
        <taxon>Paraneoptera</taxon>
        <taxon>Hemiptera</taxon>
        <taxon>Sternorrhyncha</taxon>
        <taxon>Coccoidea</taxon>
        <taxon>Coccidae</taxon>
        <taxon>Parthenolecanium</taxon>
    </lineage>
</organism>
<sequence length="95" mass="10570">MATPMSDVDYAEGRKTGEGGDIGENCGVKLYSLRRAAPPLRVNHRSKVSKRTTSMSTQLLFPSGNPFLLSPVDELFASPQISHIVKFEEKKMRFI</sequence>
<comment type="caution">
    <text evidence="2">The sequence shown here is derived from an EMBL/GenBank/DDBJ whole genome shotgun (WGS) entry which is preliminary data.</text>
</comment>
<feature type="region of interest" description="Disordered" evidence="1">
    <location>
        <begin position="1"/>
        <end position="21"/>
    </location>
</feature>
<protein>
    <submittedName>
        <fullName evidence="2">Uncharacterized protein</fullName>
    </submittedName>
</protein>
<dbReference type="EMBL" id="JBBCAQ010000033">
    <property type="protein sequence ID" value="KAK7582715.1"/>
    <property type="molecule type" value="Genomic_DNA"/>
</dbReference>
<gene>
    <name evidence="2" type="ORF">V9T40_014160</name>
</gene>
<reference evidence="2 3" key="1">
    <citation type="submission" date="2024-03" db="EMBL/GenBank/DDBJ databases">
        <title>Adaptation during the transition from Ophiocordyceps entomopathogen to insect associate is accompanied by gene loss and intensified selection.</title>
        <authorList>
            <person name="Ward C.M."/>
            <person name="Onetto C.A."/>
            <person name="Borneman A.R."/>
        </authorList>
    </citation>
    <scope>NUCLEOTIDE SEQUENCE [LARGE SCALE GENOMIC DNA]</scope>
    <source>
        <strain evidence="2">AWRI1</strain>
        <tissue evidence="2">Single Adult Female</tissue>
    </source>
</reference>